<organism evidence="1 2">
    <name type="scientific">Nitrospirillum amazonense</name>
    <dbReference type="NCBI Taxonomy" id="28077"/>
    <lineage>
        <taxon>Bacteria</taxon>
        <taxon>Pseudomonadati</taxon>
        <taxon>Pseudomonadota</taxon>
        <taxon>Alphaproteobacteria</taxon>
        <taxon>Rhodospirillales</taxon>
        <taxon>Azospirillaceae</taxon>
        <taxon>Nitrospirillum</taxon>
    </lineage>
</organism>
<dbReference type="InterPro" id="IPR021747">
    <property type="entry name" value="DUF3313"/>
</dbReference>
<sequence length="223" mass="24026">MSDLLIRRLLPPLMACALLAGCGGIEPAPYRDIASARYLRPDPADETGRFPYRYATPVDWRTYTRVIIDPVAIYYGIDSQFGDMDEKDKVELADYMQAQFRERLATRFQITGTPAPGTLRIHLTLTGATTTPAVIGPISHFDLAGGLYNGVQAIRGREGMISGAVVYAVEIHDAASGKLLSAYITKQYPGAMNIGASFGSLGAAKTGIDKGADALVDQLRPEA</sequence>
<dbReference type="PROSITE" id="PS51257">
    <property type="entry name" value="PROKAR_LIPOPROTEIN"/>
    <property type="match status" value="1"/>
</dbReference>
<dbReference type="EMBL" id="VITR01000001">
    <property type="protein sequence ID" value="TWB46078.1"/>
    <property type="molecule type" value="Genomic_DNA"/>
</dbReference>
<dbReference type="OrthoDB" id="7585546at2"/>
<dbReference type="RefSeq" id="WP_145729362.1">
    <property type="nucleotide sequence ID" value="NZ_VITR01000001.1"/>
</dbReference>
<comment type="caution">
    <text evidence="1">The sequence shown here is derived from an EMBL/GenBank/DDBJ whole genome shotgun (WGS) entry which is preliminary data.</text>
</comment>
<proteinExistence type="predicted"/>
<accession>A0A560HHZ4</accession>
<evidence type="ECO:0000313" key="2">
    <source>
        <dbReference type="Proteomes" id="UP000315751"/>
    </source>
</evidence>
<dbReference type="AlphaFoldDB" id="A0A560HHZ4"/>
<reference evidence="1 2" key="1">
    <citation type="submission" date="2019-06" db="EMBL/GenBank/DDBJ databases">
        <title>Genomic Encyclopedia of Type Strains, Phase IV (KMG-V): Genome sequencing to study the core and pangenomes of soil and plant-associated prokaryotes.</title>
        <authorList>
            <person name="Whitman W."/>
        </authorList>
    </citation>
    <scope>NUCLEOTIDE SEQUENCE [LARGE SCALE GENOMIC DNA]</scope>
    <source>
        <strain evidence="1 2">BR 11622</strain>
    </source>
</reference>
<keyword evidence="2" id="KW-1185">Reference proteome</keyword>
<protein>
    <submittedName>
        <fullName evidence="1">Uncharacterized protein DUF3313</fullName>
    </submittedName>
</protein>
<evidence type="ECO:0000313" key="1">
    <source>
        <dbReference type="EMBL" id="TWB46078.1"/>
    </source>
</evidence>
<gene>
    <name evidence="1" type="ORF">FBZ90_101413</name>
</gene>
<name>A0A560HHZ4_9PROT</name>
<dbReference type="Pfam" id="PF11769">
    <property type="entry name" value="DUF3313"/>
    <property type="match status" value="1"/>
</dbReference>
<dbReference type="Proteomes" id="UP000315751">
    <property type="component" value="Unassembled WGS sequence"/>
</dbReference>